<evidence type="ECO:0000313" key="3">
    <source>
        <dbReference type="EMBL" id="PMS19828.1"/>
    </source>
</evidence>
<dbReference type="AlphaFoldDB" id="A0A2N7VRN6"/>
<protein>
    <submittedName>
        <fullName evidence="3">DUF2892 domain-containing protein</fullName>
    </submittedName>
</protein>
<sequence length="69" mass="7269">MTRNVGTIDRIIRIVVGVAVLSQPVLLQGSLRWLGLIGLIPLVTGLVGWCPAYSLLGISSCEVPTHTSG</sequence>
<accession>A0A2N7VRN6</accession>
<keyword evidence="1" id="KW-1133">Transmembrane helix</keyword>
<evidence type="ECO:0000313" key="4">
    <source>
        <dbReference type="Proteomes" id="UP000235616"/>
    </source>
</evidence>
<dbReference type="OrthoDB" id="9804804at2"/>
<evidence type="ECO:0000256" key="1">
    <source>
        <dbReference type="SAM" id="Phobius"/>
    </source>
</evidence>
<dbReference type="Pfam" id="PF11127">
    <property type="entry name" value="YgaP-like_TM"/>
    <property type="match status" value="1"/>
</dbReference>
<keyword evidence="4" id="KW-1185">Reference proteome</keyword>
<feature type="domain" description="Inner membrane protein YgaP-like transmembrane" evidence="2">
    <location>
        <begin position="1"/>
        <end position="62"/>
    </location>
</feature>
<feature type="transmembrane region" description="Helical" evidence="1">
    <location>
        <begin position="33"/>
        <end position="56"/>
    </location>
</feature>
<reference evidence="3 4" key="1">
    <citation type="submission" date="2018-01" db="EMBL/GenBank/DDBJ databases">
        <title>Whole genome analyses suggest that Burkholderia sensu lato contains two further novel genera in the rhizoxinica-symbiotica group Mycetohabitans gen. nov., and Trinickia gen. nov.: implications for the evolution of diazotrophy and nodulation in the Burkholderiaceae.</title>
        <authorList>
            <person name="Estrada-de los Santos P."/>
            <person name="Palmer M."/>
            <person name="Chavez-Ramirez B."/>
            <person name="Beukes C."/>
            <person name="Steenkamp E.T."/>
            <person name="Hirsch A.M."/>
            <person name="Manyaka P."/>
            <person name="Maluk M."/>
            <person name="Lafos M."/>
            <person name="Crook M."/>
            <person name="Gross E."/>
            <person name="Simon M.F."/>
            <person name="Bueno dos Reis Junior F."/>
            <person name="Poole P.S."/>
            <person name="Venter S.N."/>
            <person name="James E.K."/>
        </authorList>
    </citation>
    <scope>NUCLEOTIDE SEQUENCE [LARGE SCALE GENOMIC DNA]</scope>
    <source>
        <strain evidence="3 4">GIMN1.004</strain>
    </source>
</reference>
<proteinExistence type="predicted"/>
<dbReference type="InterPro" id="IPR021309">
    <property type="entry name" value="YgaP-like_TM"/>
</dbReference>
<dbReference type="Proteomes" id="UP000235616">
    <property type="component" value="Unassembled WGS sequence"/>
</dbReference>
<dbReference type="RefSeq" id="WP_102645902.1">
    <property type="nucleotide sequence ID" value="NZ_PNYA01000010.1"/>
</dbReference>
<dbReference type="EMBL" id="PNYA01000010">
    <property type="protein sequence ID" value="PMS19828.1"/>
    <property type="molecule type" value="Genomic_DNA"/>
</dbReference>
<organism evidence="3 4">
    <name type="scientific">Trinickia dabaoshanensis</name>
    <dbReference type="NCBI Taxonomy" id="564714"/>
    <lineage>
        <taxon>Bacteria</taxon>
        <taxon>Pseudomonadati</taxon>
        <taxon>Pseudomonadota</taxon>
        <taxon>Betaproteobacteria</taxon>
        <taxon>Burkholderiales</taxon>
        <taxon>Burkholderiaceae</taxon>
        <taxon>Trinickia</taxon>
    </lineage>
</organism>
<keyword evidence="1" id="KW-0472">Membrane</keyword>
<keyword evidence="1" id="KW-0812">Transmembrane</keyword>
<evidence type="ECO:0000259" key="2">
    <source>
        <dbReference type="Pfam" id="PF11127"/>
    </source>
</evidence>
<comment type="caution">
    <text evidence="3">The sequence shown here is derived from an EMBL/GenBank/DDBJ whole genome shotgun (WGS) entry which is preliminary data.</text>
</comment>
<name>A0A2N7VRN6_9BURK</name>
<gene>
    <name evidence="3" type="ORF">C0Z18_12950</name>
</gene>